<dbReference type="AlphaFoldDB" id="A0A2Z2KBJ2"/>
<sequence length="152" mass="17507">MRNKGTEGLGMYEPFYIMLDECRIVDIVITSHAGSRYQDRINPTGSEEPVDAEVAAWMWQCLRQNRLAPYLAREYNAYLIDNDIVTICELKELEGESTLSGDPLYLLVVVTFLGRISAQLQLRNLRSFYSALSSSRRLKLAKKRRKRKKDGK</sequence>
<keyword evidence="2" id="KW-1185">Reference proteome</keyword>
<dbReference type="EMBL" id="CP021780">
    <property type="protein sequence ID" value="ASA21035.1"/>
    <property type="molecule type" value="Genomic_DNA"/>
</dbReference>
<proteinExistence type="predicted"/>
<dbReference type="OrthoDB" id="2646088at2"/>
<dbReference type="KEGG" id="pdh:B9T62_09695"/>
<evidence type="ECO:0000313" key="2">
    <source>
        <dbReference type="Proteomes" id="UP000249890"/>
    </source>
</evidence>
<dbReference type="Proteomes" id="UP000249890">
    <property type="component" value="Chromosome"/>
</dbReference>
<gene>
    <name evidence="1" type="ORF">B9T62_09695</name>
</gene>
<evidence type="ECO:0000313" key="1">
    <source>
        <dbReference type="EMBL" id="ASA21035.1"/>
    </source>
</evidence>
<accession>A0A2Z2KBJ2</accession>
<reference evidence="1 2" key="1">
    <citation type="submission" date="2017-06" db="EMBL/GenBank/DDBJ databases">
        <title>Complete genome sequence of Paenibacillus donghaensis KCTC 13049T isolated from East Sea sediment, South Korea.</title>
        <authorList>
            <person name="Jung B.K."/>
            <person name="Hong S.-J."/>
            <person name="Shin J.-H."/>
        </authorList>
    </citation>
    <scope>NUCLEOTIDE SEQUENCE [LARGE SCALE GENOMIC DNA]</scope>
    <source>
        <strain evidence="1 2">KCTC 13049</strain>
    </source>
</reference>
<dbReference type="RefSeq" id="WP_087915049.1">
    <property type="nucleotide sequence ID" value="NZ_CP021780.1"/>
</dbReference>
<name>A0A2Z2KBJ2_9BACL</name>
<organism evidence="1 2">
    <name type="scientific">Paenibacillus donghaensis</name>
    <dbReference type="NCBI Taxonomy" id="414771"/>
    <lineage>
        <taxon>Bacteria</taxon>
        <taxon>Bacillati</taxon>
        <taxon>Bacillota</taxon>
        <taxon>Bacilli</taxon>
        <taxon>Bacillales</taxon>
        <taxon>Paenibacillaceae</taxon>
        <taxon>Paenibacillus</taxon>
    </lineage>
</organism>
<protein>
    <submittedName>
        <fullName evidence="1">Uncharacterized protein</fullName>
    </submittedName>
</protein>